<dbReference type="Proteomes" id="UP000242457">
    <property type="component" value="Unassembled WGS sequence"/>
</dbReference>
<evidence type="ECO:0000313" key="3">
    <source>
        <dbReference type="Proteomes" id="UP000242457"/>
    </source>
</evidence>
<dbReference type="EMBL" id="KZ288263">
    <property type="protein sequence ID" value="PBC30308.1"/>
    <property type="molecule type" value="Genomic_DNA"/>
</dbReference>
<evidence type="ECO:0000256" key="1">
    <source>
        <dbReference type="SAM" id="MobiDB-lite"/>
    </source>
</evidence>
<organism evidence="2 3">
    <name type="scientific">Apis cerana cerana</name>
    <name type="common">Oriental honeybee</name>
    <dbReference type="NCBI Taxonomy" id="94128"/>
    <lineage>
        <taxon>Eukaryota</taxon>
        <taxon>Metazoa</taxon>
        <taxon>Ecdysozoa</taxon>
        <taxon>Arthropoda</taxon>
        <taxon>Hexapoda</taxon>
        <taxon>Insecta</taxon>
        <taxon>Pterygota</taxon>
        <taxon>Neoptera</taxon>
        <taxon>Endopterygota</taxon>
        <taxon>Hymenoptera</taxon>
        <taxon>Apocrita</taxon>
        <taxon>Aculeata</taxon>
        <taxon>Apoidea</taxon>
        <taxon>Anthophila</taxon>
        <taxon>Apidae</taxon>
        <taxon>Apis</taxon>
    </lineage>
</organism>
<protein>
    <submittedName>
        <fullName evidence="2">Potassium voltage-gated channel protein Shab</fullName>
    </submittedName>
</protein>
<dbReference type="AlphaFoldDB" id="A0A2A3EF12"/>
<evidence type="ECO:0000313" key="2">
    <source>
        <dbReference type="EMBL" id="PBC30308.1"/>
    </source>
</evidence>
<keyword evidence="3" id="KW-1185">Reference proteome</keyword>
<feature type="compositionally biased region" description="Polar residues" evidence="1">
    <location>
        <begin position="77"/>
        <end position="95"/>
    </location>
</feature>
<sequence length="171" mass="19169">MLKEYKEFRDAENIMPLATSDFRNPICQEMKSMRSGVMSTESSMQQQNFATEMKISALQPMDIISYGKIYNEQGSIDSSDTYASCQTHPSHSQGDLTEEADSNLYVNPLEAAEKCGNRVKKSASGEIGRNVDASPSVESLKDLRPFNEGSKITLNDIVPKHRKIRIQEIKI</sequence>
<accession>A0A2A3EF12</accession>
<reference evidence="2 3" key="1">
    <citation type="submission" date="2014-07" db="EMBL/GenBank/DDBJ databases">
        <title>Genomic and transcriptomic analysis on Apis cerana provide comprehensive insights into honey bee biology.</title>
        <authorList>
            <person name="Diao Q."/>
            <person name="Sun L."/>
            <person name="Zheng H."/>
            <person name="Zheng H."/>
            <person name="Xu S."/>
            <person name="Wang S."/>
            <person name="Zeng Z."/>
            <person name="Hu F."/>
            <person name="Su S."/>
            <person name="Wu J."/>
        </authorList>
    </citation>
    <scope>NUCLEOTIDE SEQUENCE [LARGE SCALE GENOMIC DNA]</scope>
    <source>
        <tissue evidence="2">Pupae without intestine</tissue>
    </source>
</reference>
<feature type="region of interest" description="Disordered" evidence="1">
    <location>
        <begin position="77"/>
        <end position="98"/>
    </location>
</feature>
<dbReference type="OrthoDB" id="296522at2759"/>
<proteinExistence type="predicted"/>
<name>A0A2A3EF12_APICC</name>
<dbReference type="STRING" id="94128.A0A2A3EF12"/>
<gene>
    <name evidence="2" type="ORF">APICC_09132</name>
</gene>